<evidence type="ECO:0000259" key="5">
    <source>
        <dbReference type="PROSITE" id="PS50048"/>
    </source>
</evidence>
<dbReference type="Pfam" id="PF11951">
    <property type="entry name" value="Fungal_trans_2"/>
    <property type="match status" value="1"/>
</dbReference>
<evidence type="ECO:0000313" key="7">
    <source>
        <dbReference type="Proteomes" id="UP000042958"/>
    </source>
</evidence>
<protein>
    <recommendedName>
        <fullName evidence="5">Zn(2)-C6 fungal-type domain-containing protein</fullName>
    </recommendedName>
</protein>
<dbReference type="EMBL" id="CDHK01000004">
    <property type="protein sequence ID" value="CEO60464.1"/>
    <property type="molecule type" value="Genomic_DNA"/>
</dbReference>
<name>A0A0F7VES9_PENBI</name>
<dbReference type="PROSITE" id="PS00463">
    <property type="entry name" value="ZN2_CY6_FUNGAL_1"/>
    <property type="match status" value="1"/>
</dbReference>
<dbReference type="GO" id="GO:0003677">
    <property type="term" value="F:DNA binding"/>
    <property type="evidence" value="ECO:0007669"/>
    <property type="project" value="UniProtKB-KW"/>
</dbReference>
<dbReference type="InterPro" id="IPR021858">
    <property type="entry name" value="Fun_TF"/>
</dbReference>
<dbReference type="SUPFAM" id="SSF57701">
    <property type="entry name" value="Zn2/Cys6 DNA-binding domain"/>
    <property type="match status" value="1"/>
</dbReference>
<keyword evidence="1" id="KW-0805">Transcription regulation</keyword>
<dbReference type="InterPro" id="IPR036864">
    <property type="entry name" value="Zn2-C6_fun-type_DNA-bd_sf"/>
</dbReference>
<keyword evidence="4" id="KW-0539">Nucleus</keyword>
<dbReference type="InterPro" id="IPR053175">
    <property type="entry name" value="DHMBA_Reg_Transcription_Factor"/>
</dbReference>
<evidence type="ECO:0000313" key="6">
    <source>
        <dbReference type="EMBL" id="CEO60464.1"/>
    </source>
</evidence>
<dbReference type="CDD" id="cd00067">
    <property type="entry name" value="GAL4"/>
    <property type="match status" value="1"/>
</dbReference>
<dbReference type="SMART" id="SM00066">
    <property type="entry name" value="GAL4"/>
    <property type="match status" value="1"/>
</dbReference>
<organism evidence="6 7">
    <name type="scientific">Penicillium brasilianum</name>
    <dbReference type="NCBI Taxonomy" id="104259"/>
    <lineage>
        <taxon>Eukaryota</taxon>
        <taxon>Fungi</taxon>
        <taxon>Dikarya</taxon>
        <taxon>Ascomycota</taxon>
        <taxon>Pezizomycotina</taxon>
        <taxon>Eurotiomycetes</taxon>
        <taxon>Eurotiomycetidae</taxon>
        <taxon>Eurotiales</taxon>
        <taxon>Aspergillaceae</taxon>
        <taxon>Penicillium</taxon>
    </lineage>
</organism>
<dbReference type="GO" id="GO:0008270">
    <property type="term" value="F:zinc ion binding"/>
    <property type="evidence" value="ECO:0007669"/>
    <property type="project" value="InterPro"/>
</dbReference>
<dbReference type="STRING" id="104259.A0A0F7VES9"/>
<dbReference type="Proteomes" id="UP000042958">
    <property type="component" value="Unassembled WGS sequence"/>
</dbReference>
<dbReference type="Gene3D" id="4.10.240.10">
    <property type="entry name" value="Zn(2)-C6 fungal-type DNA-binding domain"/>
    <property type="match status" value="1"/>
</dbReference>
<dbReference type="InterPro" id="IPR001138">
    <property type="entry name" value="Zn2Cys6_DnaBD"/>
</dbReference>
<evidence type="ECO:0000256" key="4">
    <source>
        <dbReference type="ARBA" id="ARBA00023242"/>
    </source>
</evidence>
<dbReference type="PROSITE" id="PS50048">
    <property type="entry name" value="ZN2_CY6_FUNGAL_2"/>
    <property type="match status" value="1"/>
</dbReference>
<evidence type="ECO:0000256" key="3">
    <source>
        <dbReference type="ARBA" id="ARBA00023163"/>
    </source>
</evidence>
<dbReference type="Pfam" id="PF00172">
    <property type="entry name" value="Zn_clus"/>
    <property type="match status" value="1"/>
</dbReference>
<evidence type="ECO:0000256" key="2">
    <source>
        <dbReference type="ARBA" id="ARBA00023125"/>
    </source>
</evidence>
<proteinExistence type="predicted"/>
<keyword evidence="7" id="KW-1185">Reference proteome</keyword>
<evidence type="ECO:0000256" key="1">
    <source>
        <dbReference type="ARBA" id="ARBA00023015"/>
    </source>
</evidence>
<gene>
    <name evidence="6" type="ORF">PMG11_05091</name>
</gene>
<dbReference type="PANTHER" id="PTHR38791">
    <property type="entry name" value="ZN(II)2CYS6 TRANSCRIPTION FACTOR (EUROFUNG)-RELATED-RELATED"/>
    <property type="match status" value="1"/>
</dbReference>
<reference evidence="7" key="1">
    <citation type="journal article" date="2015" name="Genome Announc.">
        <title>Draft genome sequence of the fungus Penicillium brasilianum MG11.</title>
        <authorList>
            <person name="Horn F."/>
            <person name="Linde J."/>
            <person name="Mattern D.J."/>
            <person name="Walther G."/>
            <person name="Guthke R."/>
            <person name="Brakhage A.A."/>
            <person name="Valiante V."/>
        </authorList>
    </citation>
    <scope>NUCLEOTIDE SEQUENCE [LARGE SCALE GENOMIC DNA]</scope>
    <source>
        <strain evidence="7">MG11</strain>
    </source>
</reference>
<dbReference type="PANTHER" id="PTHR38791:SF12">
    <property type="entry name" value="TRANSCRIPTION FACTOR DOMAIN-CONTAINING PROTEIN-RELATED"/>
    <property type="match status" value="1"/>
</dbReference>
<dbReference type="OrthoDB" id="2991872at2759"/>
<dbReference type="AlphaFoldDB" id="A0A0F7VES9"/>
<sequence length="498" mass="56313">MPNNRGPSKGCQRCRELKVKCDENRPSCSRCHKGNHECAYRSQFDLFHRNQNTVAQVAATKKWRQRVDIEPSMNTIEISIPKALGPPLSELAYNRLYYDFVNPWPGTLGRLRHQLRETAPNSCLVSVVAAVAYANFYGRCNSQDAKKASSVHYGLALQRLATAMTDAKEMQRDEVLMVIWLMGMYEMLTSGRRDGSWITHMLGTQSVIAQQDSTNFTNGDYYLAILCMNLVIYYLNVAKPPPAQLRHWIQRFPFPMDLKKRLAVTMADAASTCSELRERTKCRTANFTEELISADLVLVQEALAIDLRLQSWCHSSPPEWSPVSTHPVTSDNRSSWTRELLASPGAPEYATSYSNRLAACDWNMCRATRLSLQLEILSFISTFPSPNLALSTIKSHSLDLIITLTDEIAYSVPFALDISPNGTSDPASSDQIPGLSAYRILWPIFTSSMCFRNELVRSRDLAQRAQRAQWFQTILRFLRDSMGIAKVDVFLREQSVNA</sequence>
<dbReference type="GO" id="GO:0000981">
    <property type="term" value="F:DNA-binding transcription factor activity, RNA polymerase II-specific"/>
    <property type="evidence" value="ECO:0007669"/>
    <property type="project" value="InterPro"/>
</dbReference>
<accession>A0A0F7VES9</accession>
<keyword evidence="3" id="KW-0804">Transcription</keyword>
<feature type="domain" description="Zn(2)-C6 fungal-type" evidence="5">
    <location>
        <begin position="10"/>
        <end position="40"/>
    </location>
</feature>
<keyword evidence="2" id="KW-0238">DNA-binding</keyword>